<dbReference type="EMBL" id="MNAN01000027">
    <property type="protein sequence ID" value="OHU96316.1"/>
    <property type="molecule type" value="Genomic_DNA"/>
</dbReference>
<organism evidence="2 3">
    <name type="scientific">Pseudoalteromonas byunsanensis</name>
    <dbReference type="NCBI Taxonomy" id="327939"/>
    <lineage>
        <taxon>Bacteria</taxon>
        <taxon>Pseudomonadati</taxon>
        <taxon>Pseudomonadota</taxon>
        <taxon>Gammaproteobacteria</taxon>
        <taxon>Alteromonadales</taxon>
        <taxon>Pseudoalteromonadaceae</taxon>
        <taxon>Pseudoalteromonas</taxon>
    </lineage>
</organism>
<proteinExistence type="predicted"/>
<protein>
    <recommendedName>
        <fullName evidence="1">N-acetyltransferase domain-containing protein</fullName>
    </recommendedName>
</protein>
<dbReference type="InterPro" id="IPR000182">
    <property type="entry name" value="GNAT_dom"/>
</dbReference>
<keyword evidence="3" id="KW-1185">Reference proteome</keyword>
<dbReference type="GO" id="GO:0016747">
    <property type="term" value="F:acyltransferase activity, transferring groups other than amino-acyl groups"/>
    <property type="evidence" value="ECO:0007669"/>
    <property type="project" value="InterPro"/>
</dbReference>
<gene>
    <name evidence="2" type="ORF">BIW53_07175</name>
</gene>
<dbReference type="SUPFAM" id="SSF55729">
    <property type="entry name" value="Acyl-CoA N-acyltransferases (Nat)"/>
    <property type="match status" value="1"/>
</dbReference>
<dbReference type="InterPro" id="IPR016181">
    <property type="entry name" value="Acyl_CoA_acyltransferase"/>
</dbReference>
<reference evidence="2 3" key="1">
    <citation type="submission" date="2016-10" db="EMBL/GenBank/DDBJ databases">
        <title>Pseudoalteromonas amylolytica sp. nov., isolated from the surface seawater.</title>
        <authorList>
            <person name="Wu Y.-H."/>
            <person name="Cheng H."/>
            <person name="Jin X.-B."/>
            <person name="Wang C.-S."/>
            <person name="Xu X.-W."/>
        </authorList>
    </citation>
    <scope>NUCLEOTIDE SEQUENCE [LARGE SCALE GENOMIC DNA]</scope>
    <source>
        <strain evidence="2 3">JCM 12483</strain>
    </source>
</reference>
<accession>A0A1S1NAC7</accession>
<dbReference type="Proteomes" id="UP000180253">
    <property type="component" value="Unassembled WGS sequence"/>
</dbReference>
<feature type="domain" description="N-acetyltransferase" evidence="1">
    <location>
        <begin position="30"/>
        <end position="85"/>
    </location>
</feature>
<evidence type="ECO:0000313" key="3">
    <source>
        <dbReference type="Proteomes" id="UP000180253"/>
    </source>
</evidence>
<name>A0A1S1NAC7_9GAMM</name>
<evidence type="ECO:0000259" key="1">
    <source>
        <dbReference type="Pfam" id="PF00583"/>
    </source>
</evidence>
<dbReference type="AlphaFoldDB" id="A0A1S1NAC7"/>
<evidence type="ECO:0000313" key="2">
    <source>
        <dbReference type="EMBL" id="OHU96316.1"/>
    </source>
</evidence>
<comment type="caution">
    <text evidence="2">The sequence shown here is derived from an EMBL/GenBank/DDBJ whole genome shotgun (WGS) entry which is preliminary data.</text>
</comment>
<dbReference type="Pfam" id="PF00583">
    <property type="entry name" value="Acetyltransf_1"/>
    <property type="match status" value="1"/>
</dbReference>
<sequence>MLLTHGPNQWNYLADDSIDMQFNCIAIGKASAVIAQNGELIIGFAAILFGDACPTSLAKYDDLKAAAYIGDVVVHSDYSGKGLAHSYSKVQLNSHQLKK</sequence>
<dbReference type="CDD" id="cd04301">
    <property type="entry name" value="NAT_SF"/>
    <property type="match status" value="1"/>
</dbReference>
<dbReference type="STRING" id="327939.BIW53_07175"/>
<dbReference type="Gene3D" id="3.40.630.30">
    <property type="match status" value="1"/>
</dbReference>